<dbReference type="InterPro" id="IPR014729">
    <property type="entry name" value="Rossmann-like_a/b/a_fold"/>
</dbReference>
<accession>A0ABV1HBF3</accession>
<evidence type="ECO:0000256" key="10">
    <source>
        <dbReference type="ARBA" id="ARBA00022917"/>
    </source>
</evidence>
<comment type="subcellular location">
    <subcellularLocation>
        <location evidence="1 13">Cytoplasm</location>
    </subcellularLocation>
</comment>
<evidence type="ECO:0000313" key="16">
    <source>
        <dbReference type="EMBL" id="MEQ2557040.1"/>
    </source>
</evidence>
<dbReference type="InterPro" id="IPR015803">
    <property type="entry name" value="Cys-tRNA-ligase"/>
</dbReference>
<feature type="domain" description="Cysteinyl-tRNA synthetase class Ia DALR" evidence="15">
    <location>
        <begin position="355"/>
        <end position="418"/>
    </location>
</feature>
<feature type="short sequence motif" description="'KMSKS' region" evidence="13">
    <location>
        <begin position="267"/>
        <end position="271"/>
    </location>
</feature>
<keyword evidence="4 13" id="KW-0963">Cytoplasm</keyword>
<dbReference type="InterPro" id="IPR015273">
    <property type="entry name" value="Cys-tRNA-synt_Ia_DALR"/>
</dbReference>
<comment type="subunit">
    <text evidence="3 13">Monomer.</text>
</comment>
<dbReference type="InterPro" id="IPR056411">
    <property type="entry name" value="CysS_C"/>
</dbReference>
<dbReference type="EMBL" id="JBBMEX010000003">
    <property type="protein sequence ID" value="MEQ2557040.1"/>
    <property type="molecule type" value="Genomic_DNA"/>
</dbReference>
<dbReference type="Pfam" id="PF09190">
    <property type="entry name" value="DALR_2"/>
    <property type="match status" value="1"/>
</dbReference>
<comment type="cofactor">
    <cofactor evidence="13">
        <name>Zn(2+)</name>
        <dbReference type="ChEBI" id="CHEBI:29105"/>
    </cofactor>
    <text evidence="13">Binds 1 zinc ion per subunit.</text>
</comment>
<dbReference type="Pfam" id="PF23493">
    <property type="entry name" value="CysS_C"/>
    <property type="match status" value="1"/>
</dbReference>
<dbReference type="HAMAP" id="MF_00041">
    <property type="entry name" value="Cys_tRNA_synth"/>
    <property type="match status" value="1"/>
</dbReference>
<comment type="catalytic activity">
    <reaction evidence="12 13">
        <text>tRNA(Cys) + L-cysteine + ATP = L-cysteinyl-tRNA(Cys) + AMP + diphosphate</text>
        <dbReference type="Rhea" id="RHEA:17773"/>
        <dbReference type="Rhea" id="RHEA-COMP:9661"/>
        <dbReference type="Rhea" id="RHEA-COMP:9679"/>
        <dbReference type="ChEBI" id="CHEBI:30616"/>
        <dbReference type="ChEBI" id="CHEBI:33019"/>
        <dbReference type="ChEBI" id="CHEBI:35235"/>
        <dbReference type="ChEBI" id="CHEBI:78442"/>
        <dbReference type="ChEBI" id="CHEBI:78517"/>
        <dbReference type="ChEBI" id="CHEBI:456215"/>
        <dbReference type="EC" id="6.1.1.16"/>
    </reaction>
</comment>
<dbReference type="Gene3D" id="1.20.120.1910">
    <property type="entry name" value="Cysteine-tRNA ligase, C-terminal anti-codon recognition domain"/>
    <property type="match status" value="1"/>
</dbReference>
<keyword evidence="17" id="KW-1185">Reference proteome</keyword>
<dbReference type="Pfam" id="PF01406">
    <property type="entry name" value="tRNA-synt_1e"/>
    <property type="match status" value="1"/>
</dbReference>
<evidence type="ECO:0000256" key="3">
    <source>
        <dbReference type="ARBA" id="ARBA00011245"/>
    </source>
</evidence>
<evidence type="ECO:0000256" key="4">
    <source>
        <dbReference type="ARBA" id="ARBA00022490"/>
    </source>
</evidence>
<keyword evidence="9 13" id="KW-0067">ATP-binding</keyword>
<keyword evidence="8 13" id="KW-0862">Zinc</keyword>
<keyword evidence="11 13" id="KW-0030">Aminoacyl-tRNA synthetase</keyword>
<evidence type="ECO:0000256" key="12">
    <source>
        <dbReference type="ARBA" id="ARBA00047398"/>
    </source>
</evidence>
<keyword evidence="5 13" id="KW-0436">Ligase</keyword>
<evidence type="ECO:0000256" key="8">
    <source>
        <dbReference type="ARBA" id="ARBA00022833"/>
    </source>
</evidence>
<feature type="binding site" evidence="13">
    <location>
        <position position="235"/>
    </location>
    <ligand>
        <name>Zn(2+)</name>
        <dbReference type="ChEBI" id="CHEBI:29105"/>
    </ligand>
</feature>
<dbReference type="RefSeq" id="WP_353530141.1">
    <property type="nucleotide sequence ID" value="NZ_JBBMEX010000003.1"/>
</dbReference>
<evidence type="ECO:0000256" key="14">
    <source>
        <dbReference type="SAM" id="Coils"/>
    </source>
</evidence>
<evidence type="ECO:0000256" key="5">
    <source>
        <dbReference type="ARBA" id="ARBA00022598"/>
    </source>
</evidence>
<keyword evidence="7 13" id="KW-0547">Nucleotide-binding</keyword>
<feature type="binding site" evidence="13">
    <location>
        <position position="239"/>
    </location>
    <ligand>
        <name>Zn(2+)</name>
        <dbReference type="ChEBI" id="CHEBI:29105"/>
    </ligand>
</feature>
<feature type="binding site" evidence="13">
    <location>
        <position position="210"/>
    </location>
    <ligand>
        <name>Zn(2+)</name>
        <dbReference type="ChEBI" id="CHEBI:29105"/>
    </ligand>
</feature>
<sequence>MKIYNTLSKQKEEFQPIEEGKVRMYVCGPTVYNYIHIGNARPMIVFDTFRRYMEYKGYDVNYVSNFTDVDDKIIKKAMEEGVSADEVAKRYIAECKQDMESLNVKPATTHPLATEEISGMIEMIQTLIDKGHAYAAEDGTVYYRTRSFPEYGKLSHKNIDDLEGGHRDIKVTGDYKEDPLDFVLWKPKKEGEPYWESPWCDGRPGWHIECSVMSKKYLGDEIDIHAGGEDLIFPHHENEIAQSEAANGKTFARYWMHNGFLNIDNKKMSKSLGNFFTVREVAEKYDLQVLRFFMLSAHYRSPLNFSADLMAAAKNGLDRILTAAERLHDLADAAKGSMTDAEKENFAASKEYVEKFEAAMEDDANTADAVSAVFELVKFINVNSSEQNSKEYLQALYQRLETLCDVLGIIIEKKEEILDSDIEALIAERQAARKEKNFARADEIRDMLLEQGIILEDTREGVKWKRA</sequence>
<dbReference type="Gene3D" id="3.40.50.620">
    <property type="entry name" value="HUPs"/>
    <property type="match status" value="1"/>
</dbReference>
<dbReference type="InterPro" id="IPR009080">
    <property type="entry name" value="tRNAsynth_Ia_anticodon-bd"/>
</dbReference>
<dbReference type="InterPro" id="IPR032678">
    <property type="entry name" value="tRNA-synt_1_cat_dom"/>
</dbReference>
<feature type="binding site" evidence="13">
    <location>
        <position position="270"/>
    </location>
    <ligand>
        <name>ATP</name>
        <dbReference type="ChEBI" id="CHEBI:30616"/>
    </ligand>
</feature>
<protein>
    <recommendedName>
        <fullName evidence="13">Cysteine--tRNA ligase</fullName>
        <ecNumber evidence="13">6.1.1.16</ecNumber>
    </recommendedName>
    <alternativeName>
        <fullName evidence="13">Cysteinyl-tRNA synthetase</fullName>
        <shortName evidence="13">CysRS</shortName>
    </alternativeName>
</protein>
<feature type="short sequence motif" description="'HIGH' region" evidence="13">
    <location>
        <begin position="29"/>
        <end position="39"/>
    </location>
</feature>
<evidence type="ECO:0000256" key="13">
    <source>
        <dbReference type="HAMAP-Rule" id="MF_00041"/>
    </source>
</evidence>
<evidence type="ECO:0000259" key="15">
    <source>
        <dbReference type="SMART" id="SM00840"/>
    </source>
</evidence>
<evidence type="ECO:0000256" key="6">
    <source>
        <dbReference type="ARBA" id="ARBA00022723"/>
    </source>
</evidence>
<reference evidence="16 17" key="1">
    <citation type="submission" date="2024-03" db="EMBL/GenBank/DDBJ databases">
        <title>Human intestinal bacterial collection.</title>
        <authorList>
            <person name="Pauvert C."/>
            <person name="Hitch T.C.A."/>
            <person name="Clavel T."/>
        </authorList>
    </citation>
    <scope>NUCLEOTIDE SEQUENCE [LARGE SCALE GENOMIC DNA]</scope>
    <source>
        <strain evidence="16 17">CLA-AA-H185</strain>
    </source>
</reference>
<dbReference type="SUPFAM" id="SSF47323">
    <property type="entry name" value="Anticodon-binding domain of a subclass of class I aminoacyl-tRNA synthetases"/>
    <property type="match status" value="1"/>
</dbReference>
<dbReference type="InterPro" id="IPR024909">
    <property type="entry name" value="Cys-tRNA/MSH_ligase"/>
</dbReference>
<keyword evidence="14" id="KW-0175">Coiled coil</keyword>
<gene>
    <name evidence="13 16" type="primary">cysS</name>
    <name evidence="16" type="ORF">WMO43_03980</name>
</gene>
<dbReference type="GO" id="GO:0004817">
    <property type="term" value="F:cysteine-tRNA ligase activity"/>
    <property type="evidence" value="ECO:0007669"/>
    <property type="project" value="UniProtKB-EC"/>
</dbReference>
<dbReference type="PANTHER" id="PTHR10890:SF3">
    <property type="entry name" value="CYSTEINE--TRNA LIGASE, CYTOPLASMIC"/>
    <property type="match status" value="1"/>
</dbReference>
<evidence type="ECO:0000313" key="17">
    <source>
        <dbReference type="Proteomes" id="UP001454489"/>
    </source>
</evidence>
<dbReference type="EC" id="6.1.1.16" evidence="13"/>
<comment type="caution">
    <text evidence="16">The sequence shown here is derived from an EMBL/GenBank/DDBJ whole genome shotgun (WGS) entry which is preliminary data.</text>
</comment>
<comment type="similarity">
    <text evidence="2 13">Belongs to the class-I aminoacyl-tRNA synthetase family.</text>
</comment>
<name>A0ABV1HBF3_9FIRM</name>
<evidence type="ECO:0000256" key="1">
    <source>
        <dbReference type="ARBA" id="ARBA00004496"/>
    </source>
</evidence>
<dbReference type="SUPFAM" id="SSF52374">
    <property type="entry name" value="Nucleotidylyl transferase"/>
    <property type="match status" value="1"/>
</dbReference>
<keyword evidence="10 13" id="KW-0648">Protein biosynthesis</keyword>
<dbReference type="PANTHER" id="PTHR10890">
    <property type="entry name" value="CYSTEINYL-TRNA SYNTHETASE"/>
    <property type="match status" value="1"/>
</dbReference>
<evidence type="ECO:0000256" key="11">
    <source>
        <dbReference type="ARBA" id="ARBA00023146"/>
    </source>
</evidence>
<organism evidence="16 17">
    <name type="scientific">Maccoyibacter intestinihominis</name>
    <dbReference type="NCBI Taxonomy" id="3133499"/>
    <lineage>
        <taxon>Bacteria</taxon>
        <taxon>Bacillati</taxon>
        <taxon>Bacillota</taxon>
        <taxon>Clostridia</taxon>
        <taxon>Lachnospirales</taxon>
        <taxon>Lachnospiraceae</taxon>
        <taxon>Maccoyibacter</taxon>
    </lineage>
</organism>
<evidence type="ECO:0000256" key="9">
    <source>
        <dbReference type="ARBA" id="ARBA00022840"/>
    </source>
</evidence>
<dbReference type="SMART" id="SM00840">
    <property type="entry name" value="DALR_2"/>
    <property type="match status" value="1"/>
</dbReference>
<evidence type="ECO:0000256" key="7">
    <source>
        <dbReference type="ARBA" id="ARBA00022741"/>
    </source>
</evidence>
<feature type="coiled-coil region" evidence="14">
    <location>
        <begin position="415"/>
        <end position="442"/>
    </location>
</feature>
<dbReference type="CDD" id="cd00672">
    <property type="entry name" value="CysRS_core"/>
    <property type="match status" value="1"/>
</dbReference>
<proteinExistence type="inferred from homology"/>
<feature type="binding site" evidence="13">
    <location>
        <position position="27"/>
    </location>
    <ligand>
        <name>Zn(2+)</name>
        <dbReference type="ChEBI" id="CHEBI:29105"/>
    </ligand>
</feature>
<dbReference type="NCBIfam" id="TIGR00435">
    <property type="entry name" value="cysS"/>
    <property type="match status" value="1"/>
</dbReference>
<keyword evidence="6 13" id="KW-0479">Metal-binding</keyword>
<dbReference type="Proteomes" id="UP001454489">
    <property type="component" value="Unassembled WGS sequence"/>
</dbReference>
<evidence type="ECO:0000256" key="2">
    <source>
        <dbReference type="ARBA" id="ARBA00005594"/>
    </source>
</evidence>
<dbReference type="PRINTS" id="PR00983">
    <property type="entry name" value="TRNASYNTHCYS"/>
</dbReference>